<reference evidence="3 5" key="1">
    <citation type="journal article" date="2019" name="Sci. Rep.">
        <title>Comparative genomics of chytrid fungi reveal insights into the obligate biotrophic and pathogenic lifestyle of Synchytrium endobioticum.</title>
        <authorList>
            <person name="van de Vossenberg B.T.L.H."/>
            <person name="Warris S."/>
            <person name="Nguyen H.D.T."/>
            <person name="van Gent-Pelzer M.P.E."/>
            <person name="Joly D.L."/>
            <person name="van de Geest H.C."/>
            <person name="Bonants P.J.M."/>
            <person name="Smith D.S."/>
            <person name="Levesque C.A."/>
            <person name="van der Lee T.A.J."/>
        </authorList>
    </citation>
    <scope>NUCLEOTIDE SEQUENCE [LARGE SCALE GENOMIC DNA]</scope>
    <source>
        <strain evidence="3 5">LEV6574</strain>
    </source>
</reference>
<feature type="domain" description="DET1- and DDB1-associated protein 1" evidence="2">
    <location>
        <begin position="2"/>
        <end position="57"/>
    </location>
</feature>
<gene>
    <name evidence="4" type="ORF">SeLEV6574_g08222</name>
    <name evidence="3" type="ORF">SeLEV6574_g08297</name>
</gene>
<sequence>MDMLKDLPSSNARWFSRMDPRVAKCDRPLTYLPRGDTAPPWNQIIAVERPDPFIRSVLAREENKPPSSAKVPSKRKDPASESAMKSLKESKSEVPHAEKKPKSQK</sequence>
<dbReference type="AlphaFoldDB" id="A0A507C8G1"/>
<comment type="caution">
    <text evidence="3">The sequence shown here is derived from an EMBL/GenBank/DDBJ whole genome shotgun (WGS) entry which is preliminary data.</text>
</comment>
<dbReference type="EMBL" id="QEAM01000787">
    <property type="protein sequence ID" value="TPX34984.1"/>
    <property type="molecule type" value="Genomic_DNA"/>
</dbReference>
<accession>A0A507C8G1</accession>
<feature type="compositionally biased region" description="Basic and acidic residues" evidence="1">
    <location>
        <begin position="86"/>
        <end position="105"/>
    </location>
</feature>
<dbReference type="InterPro" id="IPR018276">
    <property type="entry name" value="DDA1_dom"/>
</dbReference>
<proteinExistence type="predicted"/>
<feature type="region of interest" description="Disordered" evidence="1">
    <location>
        <begin position="59"/>
        <end position="105"/>
    </location>
</feature>
<evidence type="ECO:0000313" key="5">
    <source>
        <dbReference type="Proteomes" id="UP000320475"/>
    </source>
</evidence>
<evidence type="ECO:0000259" key="2">
    <source>
        <dbReference type="Pfam" id="PF10172"/>
    </source>
</evidence>
<dbReference type="EMBL" id="QEAM01000833">
    <property type="protein sequence ID" value="TPX34286.1"/>
    <property type="molecule type" value="Genomic_DNA"/>
</dbReference>
<dbReference type="Proteomes" id="UP000320475">
    <property type="component" value="Unassembled WGS sequence"/>
</dbReference>
<dbReference type="VEuPathDB" id="FungiDB:SeMB42_g05156"/>
<evidence type="ECO:0000256" key="1">
    <source>
        <dbReference type="SAM" id="MobiDB-lite"/>
    </source>
</evidence>
<dbReference type="Pfam" id="PF10172">
    <property type="entry name" value="DDA1"/>
    <property type="match status" value="1"/>
</dbReference>
<name>A0A507C8G1_9FUNG</name>
<organism evidence="3 5">
    <name type="scientific">Synchytrium endobioticum</name>
    <dbReference type="NCBI Taxonomy" id="286115"/>
    <lineage>
        <taxon>Eukaryota</taxon>
        <taxon>Fungi</taxon>
        <taxon>Fungi incertae sedis</taxon>
        <taxon>Chytridiomycota</taxon>
        <taxon>Chytridiomycota incertae sedis</taxon>
        <taxon>Chytridiomycetes</taxon>
        <taxon>Synchytriales</taxon>
        <taxon>Synchytriaceae</taxon>
        <taxon>Synchytrium</taxon>
    </lineage>
</organism>
<evidence type="ECO:0000313" key="4">
    <source>
        <dbReference type="EMBL" id="TPX34984.1"/>
    </source>
</evidence>
<protein>
    <recommendedName>
        <fullName evidence="2">DET1- and DDB1-associated protein 1 domain-containing protein</fullName>
    </recommendedName>
</protein>
<evidence type="ECO:0000313" key="3">
    <source>
        <dbReference type="EMBL" id="TPX34286.1"/>
    </source>
</evidence>